<feature type="transmembrane region" description="Helical" evidence="1">
    <location>
        <begin position="202"/>
        <end position="221"/>
    </location>
</feature>
<dbReference type="AlphaFoldDB" id="A0A1G6X517"/>
<keyword evidence="1" id="KW-0812">Transmembrane</keyword>
<dbReference type="EMBL" id="FNAI01000002">
    <property type="protein sequence ID" value="SDD73228.1"/>
    <property type="molecule type" value="Genomic_DNA"/>
</dbReference>
<name>A0A1G6X517_9SPHI</name>
<reference evidence="2 3" key="1">
    <citation type="submission" date="2016-10" db="EMBL/GenBank/DDBJ databases">
        <authorList>
            <person name="de Groot N.N."/>
        </authorList>
    </citation>
    <scope>NUCLEOTIDE SEQUENCE [LARGE SCALE GENOMIC DNA]</scope>
    <source>
        <strain evidence="2 3">47C3B</strain>
    </source>
</reference>
<evidence type="ECO:0000313" key="3">
    <source>
        <dbReference type="Proteomes" id="UP000199072"/>
    </source>
</evidence>
<feature type="transmembrane region" description="Helical" evidence="1">
    <location>
        <begin position="274"/>
        <end position="294"/>
    </location>
</feature>
<feature type="transmembrane region" description="Helical" evidence="1">
    <location>
        <begin position="120"/>
        <end position="141"/>
    </location>
</feature>
<evidence type="ECO:0000256" key="1">
    <source>
        <dbReference type="SAM" id="Phobius"/>
    </source>
</evidence>
<dbReference type="OrthoDB" id="102112at2"/>
<evidence type="ECO:0000313" key="2">
    <source>
        <dbReference type="EMBL" id="SDD73228.1"/>
    </source>
</evidence>
<feature type="transmembrane region" description="Helical" evidence="1">
    <location>
        <begin position="227"/>
        <end position="253"/>
    </location>
</feature>
<feature type="transmembrane region" description="Helical" evidence="1">
    <location>
        <begin position="89"/>
        <end position="108"/>
    </location>
</feature>
<keyword evidence="1" id="KW-1133">Transmembrane helix</keyword>
<dbReference type="RefSeq" id="WP_091146335.1">
    <property type="nucleotide sequence ID" value="NZ_FNAI01000002.1"/>
</dbReference>
<keyword evidence="3" id="KW-1185">Reference proteome</keyword>
<feature type="transmembrane region" description="Helical" evidence="1">
    <location>
        <begin position="22"/>
        <end position="37"/>
    </location>
</feature>
<dbReference type="STRING" id="1391627.SAMN05216464_102403"/>
<gene>
    <name evidence="2" type="ORF">SAMN05216464_102403</name>
</gene>
<feature type="transmembrane region" description="Helical" evidence="1">
    <location>
        <begin position="172"/>
        <end position="195"/>
    </location>
</feature>
<proteinExistence type="predicted"/>
<evidence type="ECO:0008006" key="4">
    <source>
        <dbReference type="Google" id="ProtNLM"/>
    </source>
</evidence>
<protein>
    <recommendedName>
        <fullName evidence="4">DoxX family protein</fullName>
    </recommendedName>
</protein>
<accession>A0A1G6X517</accession>
<sequence length="435" mass="49731">MTASTTTTAATEPLYWSPAQKIALRFFLVFFLLYILFNPNGVLPYTDLVANLYIQPFHEFIPWIAKHVLHLPKPITVFTNGSGDTTYDYLIVLFITTVSFVAAIIWSVIDRKARNYNKLFYWVCVIVRYYMGITMLCYGFVKIIKLQFPGPSPGRLLQPLGTTSPMGLAWTYMGYSTGFNYFTGLAEVTCGLFLFFRKTTTLGAVLGLVVAGNIMAINYCFDVPVKLLSTFLVSMSVFLLAKDALRLINFFFLNKTAPPSNITPHRFKARWKNITLCTVKYIIIAYTLLTTVYGDVQAAKQYGDKAKKPPLYGIYDVQSYVVNKDTIAPLTTDTTRWRKLVIGYPGYAQVKLMNDSSKSYNFKPDTAKHTIVIFSDADTLKKNYFTYTQPKKDELLLKGTWGKDSLKINFKKFDMNSFRLISRGFHWVNEYPYNR</sequence>
<dbReference type="Proteomes" id="UP000199072">
    <property type="component" value="Unassembled WGS sequence"/>
</dbReference>
<organism evidence="2 3">
    <name type="scientific">Mucilaginibacter pineti</name>
    <dbReference type="NCBI Taxonomy" id="1391627"/>
    <lineage>
        <taxon>Bacteria</taxon>
        <taxon>Pseudomonadati</taxon>
        <taxon>Bacteroidota</taxon>
        <taxon>Sphingobacteriia</taxon>
        <taxon>Sphingobacteriales</taxon>
        <taxon>Sphingobacteriaceae</taxon>
        <taxon>Mucilaginibacter</taxon>
    </lineage>
</organism>
<keyword evidence="1" id="KW-0472">Membrane</keyword>